<dbReference type="InterPro" id="IPR001045">
    <property type="entry name" value="Spermi_synthase"/>
</dbReference>
<protein>
    <recommendedName>
        <fullName evidence="5">Polyamine aminopropyltransferase</fullName>
    </recommendedName>
    <alternativeName>
        <fullName evidence="5">Putrescine aminopropyltransferase</fullName>
        <shortName evidence="5">PAPT</shortName>
    </alternativeName>
    <alternativeName>
        <fullName evidence="5">Spermidine synthase</fullName>
        <shortName evidence="5">SPDS</shortName>
        <shortName evidence="5">SPDSY</shortName>
        <ecNumber evidence="5">2.5.1.16</ecNumber>
    </alternativeName>
</protein>
<gene>
    <name evidence="5" type="primary">speE</name>
    <name evidence="8" type="ORF">NH26_06845</name>
</gene>
<comment type="caution">
    <text evidence="8">The sequence shown here is derived from an EMBL/GenBank/DDBJ whole genome shotgun (WGS) entry which is preliminary data.</text>
</comment>
<dbReference type="EC" id="2.5.1.16" evidence="5"/>
<feature type="transmembrane region" description="Helical" evidence="5">
    <location>
        <begin position="210"/>
        <end position="228"/>
    </location>
</feature>
<feature type="transmembrane region" description="Helical" evidence="5">
    <location>
        <begin position="73"/>
        <end position="94"/>
    </location>
</feature>
<evidence type="ECO:0000256" key="4">
    <source>
        <dbReference type="ARBA" id="ARBA00023115"/>
    </source>
</evidence>
<keyword evidence="2 5" id="KW-0808">Transferase</keyword>
<dbReference type="OrthoDB" id="9793120at2"/>
<feature type="transmembrane region" description="Helical" evidence="5">
    <location>
        <begin position="114"/>
        <end position="135"/>
    </location>
</feature>
<feature type="transmembrane region" description="Helical" evidence="5">
    <location>
        <begin position="156"/>
        <end position="175"/>
    </location>
</feature>
<keyword evidence="5" id="KW-1133">Transmembrane helix</keyword>
<dbReference type="NCBIfam" id="NF002956">
    <property type="entry name" value="PRK03612.1"/>
    <property type="match status" value="1"/>
</dbReference>
<comment type="function">
    <text evidence="5">Catalyzes the irreversible transfer of a propylamine group from the amino donor S-adenosylmethioninamine (decarboxy-AdoMet) to putrescine (1,4-diaminobutane) to yield spermidine.</text>
</comment>
<feature type="transmembrane region" description="Helical" evidence="5">
    <location>
        <begin position="41"/>
        <end position="61"/>
    </location>
</feature>
<dbReference type="PROSITE" id="PS01330">
    <property type="entry name" value="PABS_1"/>
    <property type="match status" value="1"/>
</dbReference>
<feature type="active site" description="Proton acceptor" evidence="5 6">
    <location>
        <position position="379"/>
    </location>
</feature>
<keyword evidence="9" id="KW-1185">Reference proteome</keyword>
<feature type="binding site" evidence="5">
    <location>
        <position position="327"/>
    </location>
    <ligand>
        <name>S-methyl-5'-thioadenosine</name>
        <dbReference type="ChEBI" id="CHEBI:17509"/>
    </ligand>
</feature>
<dbReference type="GO" id="GO:0010487">
    <property type="term" value="F:thermospermine synthase activity"/>
    <property type="evidence" value="ECO:0007669"/>
    <property type="project" value="UniProtKB-ARBA"/>
</dbReference>
<name>A0A1S1YYZ0_FLAPC</name>
<comment type="similarity">
    <text evidence="1 5">Belongs to the spermidine/spermine synthase family.</text>
</comment>
<evidence type="ECO:0000259" key="7">
    <source>
        <dbReference type="PROSITE" id="PS51006"/>
    </source>
</evidence>
<evidence type="ECO:0000256" key="3">
    <source>
        <dbReference type="ARBA" id="ARBA00023066"/>
    </source>
</evidence>
<dbReference type="STRING" id="915059.NH26_06845"/>
<feature type="transmembrane region" description="Helical" evidence="5">
    <location>
        <begin position="181"/>
        <end position="198"/>
    </location>
</feature>
<keyword evidence="5" id="KW-1003">Cell membrane</keyword>
<feature type="binding site" evidence="5">
    <location>
        <begin position="361"/>
        <end position="362"/>
    </location>
    <ligand>
        <name>S-methyl-5'-thioadenosine</name>
        <dbReference type="ChEBI" id="CHEBI:17509"/>
    </ligand>
</feature>
<dbReference type="HAMAP" id="MF_00198">
    <property type="entry name" value="Spermidine_synth"/>
    <property type="match status" value="1"/>
</dbReference>
<dbReference type="AlphaFoldDB" id="A0A1S1YYZ0"/>
<evidence type="ECO:0000256" key="5">
    <source>
        <dbReference type="HAMAP-Rule" id="MF_00198"/>
    </source>
</evidence>
<comment type="caution">
    <text evidence="5">Lacks conserved residue(s) required for the propagation of feature annotation.</text>
</comment>
<dbReference type="PANTHER" id="PTHR43317:SF1">
    <property type="entry name" value="THERMOSPERMINE SYNTHASE ACAULIS5"/>
    <property type="match status" value="1"/>
</dbReference>
<comment type="subunit">
    <text evidence="5">Homodimer or homotetramer.</text>
</comment>
<evidence type="ECO:0000313" key="8">
    <source>
        <dbReference type="EMBL" id="OHX66085.1"/>
    </source>
</evidence>
<evidence type="ECO:0000256" key="1">
    <source>
        <dbReference type="ARBA" id="ARBA00007867"/>
    </source>
</evidence>
<feature type="domain" description="PABS" evidence="7">
    <location>
        <begin position="223"/>
        <end position="458"/>
    </location>
</feature>
<dbReference type="InterPro" id="IPR029063">
    <property type="entry name" value="SAM-dependent_MTases_sf"/>
</dbReference>
<dbReference type="GO" id="GO:0005886">
    <property type="term" value="C:plasma membrane"/>
    <property type="evidence" value="ECO:0007669"/>
    <property type="project" value="UniProtKB-SubCell"/>
</dbReference>
<dbReference type="Gene3D" id="3.40.50.150">
    <property type="entry name" value="Vaccinia Virus protein VP39"/>
    <property type="match status" value="1"/>
</dbReference>
<accession>A0A1S1YYZ0</accession>
<evidence type="ECO:0000313" key="9">
    <source>
        <dbReference type="Proteomes" id="UP000179797"/>
    </source>
</evidence>
<keyword evidence="5" id="KW-0472">Membrane</keyword>
<keyword evidence="3 5" id="KW-0745">Spermidine biosynthesis</keyword>
<dbReference type="PROSITE" id="PS51006">
    <property type="entry name" value="PABS_2"/>
    <property type="match status" value="1"/>
</dbReference>
<dbReference type="InterPro" id="IPR030373">
    <property type="entry name" value="PABS_CS"/>
</dbReference>
<dbReference type="GO" id="GO:0004766">
    <property type="term" value="F:spermidine synthase activity"/>
    <property type="evidence" value="ECO:0007669"/>
    <property type="project" value="UniProtKB-UniRule"/>
</dbReference>
<comment type="subcellular location">
    <subcellularLocation>
        <location evidence="5">Cell membrane</location>
        <topology evidence="5">Multi-pass membrane protein</topology>
    </subcellularLocation>
</comment>
<feature type="binding site" evidence="5">
    <location>
        <position position="283"/>
    </location>
    <ligand>
        <name>spermidine</name>
        <dbReference type="ChEBI" id="CHEBI:57834"/>
    </ligand>
</feature>
<sequence length="527" mass="59551">MANFLSKSNTLKLALFATGLSGIVAEYVLSTLASYFLGNSVFQWTMTLSFMLFAMGLGSRFSKYIEHNLLEKFIIVEFILSLLVSFSSIIAYSISAFISFKSEYSIYPLPLDGVIIYSTSISIGFLIGLEIPLATRLNDQFESLKVNISSVMEKDYFGSLFGGLFFAFIGLPFLGLTYTPFVLGFVNVFVAILLLWRLDHLLENKWSIKLKTSGVIVVSLIGIGMFFSNDIINYGEQNLYKDKVVFQKQTPYQRLVVTQWKNDYWLYINGHLQLSTFDEWLYHEPMAIPALSLSPIPQDILILGGGDGCLAREALKFPSVKSITLIDLDPEMTKLAKENPIFNQLNGGALKDPKVKVINMDAFTYLEQEKQFFDVIMMDFPDPKSIELGRLQSLESFRLCHRMLRPNGVIVTQAGSPYYASEAFYCIEKTMSAANFSTIPLHNQILTLGEWGWVLGAKNMTSDEMKSKIRHADLSNIPTKWLNKEGLYSITSFGKPIYEFDSTKVSVNTVHNPVLPTYYSKGNWDLF</sequence>
<feature type="binding site" evidence="5">
    <location>
        <position position="253"/>
    </location>
    <ligand>
        <name>S-methyl-5'-thioadenosine</name>
        <dbReference type="ChEBI" id="CHEBI:17509"/>
    </ligand>
</feature>
<dbReference type="InterPro" id="IPR030374">
    <property type="entry name" value="PABS"/>
</dbReference>
<dbReference type="EMBL" id="JRYR02000001">
    <property type="protein sequence ID" value="OHX66085.1"/>
    <property type="molecule type" value="Genomic_DNA"/>
</dbReference>
<dbReference type="RefSeq" id="WP_044218663.1">
    <property type="nucleotide sequence ID" value="NZ_JRYR02000001.1"/>
</dbReference>
<feature type="binding site" evidence="5">
    <location>
        <position position="307"/>
    </location>
    <ligand>
        <name>spermidine</name>
        <dbReference type="ChEBI" id="CHEBI:57834"/>
    </ligand>
</feature>
<dbReference type="Pfam" id="PF01564">
    <property type="entry name" value="Spermine_synth"/>
    <property type="match status" value="1"/>
</dbReference>
<dbReference type="UniPathway" id="UPA00248">
    <property type="reaction ID" value="UER00314"/>
</dbReference>
<dbReference type="CDD" id="cd02440">
    <property type="entry name" value="AdoMet_MTases"/>
    <property type="match status" value="1"/>
</dbReference>
<keyword evidence="5" id="KW-0812">Transmembrane</keyword>
<organism evidence="8 9">
    <name type="scientific">Flammeovirga pacifica</name>
    <dbReference type="NCBI Taxonomy" id="915059"/>
    <lineage>
        <taxon>Bacteria</taxon>
        <taxon>Pseudomonadati</taxon>
        <taxon>Bacteroidota</taxon>
        <taxon>Cytophagia</taxon>
        <taxon>Cytophagales</taxon>
        <taxon>Flammeovirgaceae</taxon>
        <taxon>Flammeovirga</taxon>
    </lineage>
</organism>
<proteinExistence type="inferred from homology"/>
<evidence type="ECO:0000256" key="2">
    <source>
        <dbReference type="ARBA" id="ARBA00022679"/>
    </source>
</evidence>
<dbReference type="GO" id="GO:0008295">
    <property type="term" value="P:spermidine biosynthetic process"/>
    <property type="evidence" value="ECO:0007669"/>
    <property type="project" value="UniProtKB-UniRule"/>
</dbReference>
<keyword evidence="4 5" id="KW-0620">Polyamine biosynthesis</keyword>
<dbReference type="Proteomes" id="UP000179797">
    <property type="component" value="Unassembled WGS sequence"/>
</dbReference>
<comment type="catalytic activity">
    <reaction evidence="5">
        <text>S-adenosyl 3-(methylsulfanyl)propylamine + putrescine = S-methyl-5'-thioadenosine + spermidine + H(+)</text>
        <dbReference type="Rhea" id="RHEA:12721"/>
        <dbReference type="ChEBI" id="CHEBI:15378"/>
        <dbReference type="ChEBI" id="CHEBI:17509"/>
        <dbReference type="ChEBI" id="CHEBI:57443"/>
        <dbReference type="ChEBI" id="CHEBI:57834"/>
        <dbReference type="ChEBI" id="CHEBI:326268"/>
        <dbReference type="EC" id="2.5.1.16"/>
    </reaction>
</comment>
<comment type="pathway">
    <text evidence="5">Amine and polyamine biosynthesis; spermidine biosynthesis; spermidine from putrescine: step 1/1.</text>
</comment>
<dbReference type="PANTHER" id="PTHR43317">
    <property type="entry name" value="THERMOSPERMINE SYNTHASE ACAULIS5"/>
    <property type="match status" value="1"/>
</dbReference>
<dbReference type="SUPFAM" id="SSF53335">
    <property type="entry name" value="S-adenosyl-L-methionine-dependent methyltransferases"/>
    <property type="match status" value="1"/>
</dbReference>
<evidence type="ECO:0000256" key="6">
    <source>
        <dbReference type="PROSITE-ProRule" id="PRU00354"/>
    </source>
</evidence>
<reference evidence="8 9" key="1">
    <citation type="journal article" date="2012" name="Int. J. Syst. Evol. Microbiol.">
        <title>Flammeovirga pacifica sp. nov., isolated from deep-sea sediment.</title>
        <authorList>
            <person name="Xu H."/>
            <person name="Fu Y."/>
            <person name="Yang N."/>
            <person name="Ding Z."/>
            <person name="Lai Q."/>
            <person name="Zeng R."/>
        </authorList>
    </citation>
    <scope>NUCLEOTIDE SEQUENCE [LARGE SCALE GENOMIC DNA]</scope>
    <source>
        <strain evidence="9">DSM 24597 / LMG 26175 / WPAGA1</strain>
    </source>
</reference>